<evidence type="ECO:0000313" key="1">
    <source>
        <dbReference type="EMBL" id="RFU28036.1"/>
    </source>
</evidence>
<evidence type="ECO:0000313" key="2">
    <source>
        <dbReference type="Proteomes" id="UP000258309"/>
    </source>
</evidence>
<protein>
    <submittedName>
        <fullName evidence="1">Uncharacterized protein</fullName>
    </submittedName>
</protein>
<keyword evidence="2" id="KW-1185">Reference proteome</keyword>
<dbReference type="EMBL" id="NCSJ02000178">
    <property type="protein sequence ID" value="RFU28036.1"/>
    <property type="molecule type" value="Genomic_DNA"/>
</dbReference>
<comment type="caution">
    <text evidence="1">The sequence shown here is derived from an EMBL/GenBank/DDBJ whole genome shotgun (WGS) entry which is preliminary data.</text>
</comment>
<proteinExistence type="predicted"/>
<dbReference type="AlphaFoldDB" id="A0A3E2H3R7"/>
<organism evidence="1 2">
    <name type="scientific">Scytalidium lignicola</name>
    <name type="common">Hyphomycete</name>
    <dbReference type="NCBI Taxonomy" id="5539"/>
    <lineage>
        <taxon>Eukaryota</taxon>
        <taxon>Fungi</taxon>
        <taxon>Dikarya</taxon>
        <taxon>Ascomycota</taxon>
        <taxon>Pezizomycotina</taxon>
        <taxon>Leotiomycetes</taxon>
        <taxon>Leotiomycetes incertae sedis</taxon>
        <taxon>Scytalidium</taxon>
    </lineage>
</organism>
<accession>A0A3E2H3R7</accession>
<name>A0A3E2H3R7_SCYLI</name>
<reference evidence="1 2" key="1">
    <citation type="submission" date="2018-05" db="EMBL/GenBank/DDBJ databases">
        <title>Draft genome sequence of Scytalidium lignicola DSM 105466, a ubiquitous saprotrophic fungus.</title>
        <authorList>
            <person name="Buettner E."/>
            <person name="Gebauer A.M."/>
            <person name="Hofrichter M."/>
            <person name="Liers C."/>
            <person name="Kellner H."/>
        </authorList>
    </citation>
    <scope>NUCLEOTIDE SEQUENCE [LARGE SCALE GENOMIC DNA]</scope>
    <source>
        <strain evidence="1 2">DSM 105466</strain>
    </source>
</reference>
<feature type="non-terminal residue" evidence="1">
    <location>
        <position position="107"/>
    </location>
</feature>
<feature type="non-terminal residue" evidence="1">
    <location>
        <position position="1"/>
    </location>
</feature>
<sequence length="107" mass="11721">MSATTTTIPIPIPIPAKLRCHHDTSLTPAAKIRPQPTIVPSKPGVTAAATATVVDAAAVVIAPGKKMARDRKWKCRSPRIHDEKMYVKPAPSRYIYLYPSLYIALFL</sequence>
<gene>
    <name evidence="1" type="ORF">B7463_g8301</name>
</gene>
<dbReference type="Proteomes" id="UP000258309">
    <property type="component" value="Unassembled WGS sequence"/>
</dbReference>